<dbReference type="EMBL" id="CP000477">
    <property type="protein sequence ID" value="ABK14397.1"/>
    <property type="molecule type" value="Genomic_DNA"/>
</dbReference>
<dbReference type="Proteomes" id="UP000000674">
    <property type="component" value="Chromosome"/>
</dbReference>
<reference evidence="2 3" key="1">
    <citation type="submission" date="2006-10" db="EMBL/GenBank/DDBJ databases">
        <title>Complete sequence of Methanosaeta thermophila PT.</title>
        <authorList>
            <consortium name="US DOE Joint Genome Institute"/>
            <person name="Copeland A."/>
            <person name="Lucas S."/>
            <person name="Lapidus A."/>
            <person name="Barry K."/>
            <person name="Detter J.C."/>
            <person name="Glavina del Rio T."/>
            <person name="Hammon N."/>
            <person name="Israni S."/>
            <person name="Pitluck S."/>
            <person name="Chain P."/>
            <person name="Malfatti S."/>
            <person name="Shin M."/>
            <person name="Vergez L."/>
            <person name="Schmutz J."/>
            <person name="Larimer F."/>
            <person name="Land M."/>
            <person name="Hauser L."/>
            <person name="Kyrpides N."/>
            <person name="Kim E."/>
            <person name="Smith K.S."/>
            <person name="Ingram-Smith C."/>
            <person name="Richardson P."/>
        </authorList>
    </citation>
    <scope>NUCLEOTIDE SEQUENCE [LARGE SCALE GENOMIC DNA]</scope>
    <source>
        <strain evidence="3">DSM 6194 / JCM 14653 / NBRC 101360 / PT</strain>
    </source>
</reference>
<dbReference type="InterPro" id="IPR001322">
    <property type="entry name" value="Lamin_tail_dom"/>
</dbReference>
<evidence type="ECO:0000313" key="2">
    <source>
        <dbReference type="EMBL" id="ABK14397.1"/>
    </source>
</evidence>
<keyword evidence="3" id="KW-1185">Reference proteome</keyword>
<accession>A0B6S3</accession>
<dbReference type="HOGENOM" id="CLU_116745_1_0_2"/>
<dbReference type="KEGG" id="mtp:Mthe_0606"/>
<dbReference type="SUPFAM" id="SSF74853">
    <property type="entry name" value="Lamin A/C globular tail domain"/>
    <property type="match status" value="1"/>
</dbReference>
<evidence type="ECO:0000313" key="3">
    <source>
        <dbReference type="Proteomes" id="UP000000674"/>
    </source>
</evidence>
<gene>
    <name evidence="2" type="ordered locus">Mthe_0606</name>
</gene>
<sequence length="140" mass="15193">MVWITKACLGLAILLVLLASPVYGDGNVSSSETPVRISNVSFVAPSPERANLNEEWVKIENIGKIDVDLTGWSISDEQEHTYVFPDGFILRSGASVKVHTGTGNNTQEDLYWGRSVPVWNNDGDSATLRDSSGSIIDSKP</sequence>
<organism evidence="2 3">
    <name type="scientific">Methanothrix thermoacetophila (strain DSM 6194 / JCM 14653 / NBRC 101360 / PT)</name>
    <name type="common">Methanosaeta thermophila</name>
    <dbReference type="NCBI Taxonomy" id="349307"/>
    <lineage>
        <taxon>Archaea</taxon>
        <taxon>Methanobacteriati</taxon>
        <taxon>Methanobacteriota</taxon>
        <taxon>Stenosarchaea group</taxon>
        <taxon>Methanomicrobia</taxon>
        <taxon>Methanotrichales</taxon>
        <taxon>Methanotrichaceae</taxon>
        <taxon>Methanothrix</taxon>
    </lineage>
</organism>
<dbReference type="AlphaFoldDB" id="A0B6S3"/>
<dbReference type="PROSITE" id="PS51841">
    <property type="entry name" value="LTD"/>
    <property type="match status" value="1"/>
</dbReference>
<dbReference type="Pfam" id="PF00932">
    <property type="entry name" value="LTD"/>
    <property type="match status" value="1"/>
</dbReference>
<evidence type="ECO:0000259" key="1">
    <source>
        <dbReference type="PROSITE" id="PS51841"/>
    </source>
</evidence>
<name>A0B6S3_METTP</name>
<dbReference type="InterPro" id="IPR036415">
    <property type="entry name" value="Lamin_tail_dom_sf"/>
</dbReference>
<dbReference type="Gene3D" id="2.60.40.1260">
    <property type="entry name" value="Lamin Tail domain"/>
    <property type="match status" value="1"/>
</dbReference>
<proteinExistence type="predicted"/>
<protein>
    <submittedName>
        <fullName evidence="2">Competence-like protein</fullName>
    </submittedName>
</protein>
<feature type="domain" description="LTD" evidence="1">
    <location>
        <begin position="24"/>
        <end position="140"/>
    </location>
</feature>